<reference evidence="3 4" key="1">
    <citation type="submission" date="2020-10" db="EMBL/GenBank/DDBJ databases">
        <title>Thermofilum lucidum 3507LT sp. nov. a novel member of Thermofilaceae family isolated from Chile hot spring, and proposal of description order Thermofilales.</title>
        <authorList>
            <person name="Zayulina K.S."/>
            <person name="Elcheninov A.G."/>
            <person name="Toshchakov S.V."/>
            <person name="Kublanov I.V."/>
        </authorList>
    </citation>
    <scope>NUCLEOTIDE SEQUENCE [LARGE SCALE GENOMIC DNA]</scope>
    <source>
        <strain evidence="3 4">3507LT</strain>
    </source>
</reference>
<dbReference type="AlphaFoldDB" id="A0A7L9FI87"/>
<evidence type="ECO:0000256" key="1">
    <source>
        <dbReference type="ARBA" id="ARBA00023002"/>
    </source>
</evidence>
<dbReference type="CDD" id="cd19946">
    <property type="entry name" value="GlpA-like_Fer2_BFD-like"/>
    <property type="match status" value="1"/>
</dbReference>
<evidence type="ECO:0000259" key="2">
    <source>
        <dbReference type="Pfam" id="PF17806"/>
    </source>
</evidence>
<organism evidence="3 4">
    <name type="scientific">Infirmifilum lucidum</name>
    <dbReference type="NCBI Taxonomy" id="2776706"/>
    <lineage>
        <taxon>Archaea</taxon>
        <taxon>Thermoproteota</taxon>
        <taxon>Thermoprotei</taxon>
        <taxon>Thermofilales</taxon>
        <taxon>Thermofilaceae</taxon>
        <taxon>Infirmifilum</taxon>
    </lineage>
</organism>
<evidence type="ECO:0000313" key="4">
    <source>
        <dbReference type="Proteomes" id="UP000594121"/>
    </source>
</evidence>
<dbReference type="KEGG" id="thel:IG193_02860"/>
<dbReference type="Gene3D" id="1.10.10.1100">
    <property type="entry name" value="BFD-like [2Fe-2S]-binding domain"/>
    <property type="match status" value="1"/>
</dbReference>
<dbReference type="PANTHER" id="PTHR42949">
    <property type="entry name" value="ANAEROBIC GLYCEROL-3-PHOSPHATE DEHYDROGENASE SUBUNIT B"/>
    <property type="match status" value="1"/>
</dbReference>
<dbReference type="Proteomes" id="UP000594121">
    <property type="component" value="Chromosome"/>
</dbReference>
<proteinExistence type="predicted"/>
<protein>
    <submittedName>
        <fullName evidence="3">(2Fe-2S)-binding protein</fullName>
    </submittedName>
</protein>
<dbReference type="InParanoid" id="A0A7L9FI87"/>
<keyword evidence="4" id="KW-1185">Reference proteome</keyword>
<dbReference type="GO" id="GO:0016491">
    <property type="term" value="F:oxidoreductase activity"/>
    <property type="evidence" value="ECO:0007669"/>
    <property type="project" value="UniProtKB-KW"/>
</dbReference>
<name>A0A7L9FI87_9CREN</name>
<dbReference type="RefSeq" id="WP_192819389.1">
    <property type="nucleotide sequence ID" value="NZ_CP062310.1"/>
</dbReference>
<dbReference type="InterPro" id="IPR041117">
    <property type="entry name" value="SoxA_A3"/>
</dbReference>
<dbReference type="EMBL" id="CP062310">
    <property type="protein sequence ID" value="QOJ79417.1"/>
    <property type="molecule type" value="Genomic_DNA"/>
</dbReference>
<sequence length="99" mass="11035">MGGEEHTGEVKAYICMCEKVAVEDVDRALEEGITDLESLKRKLRVGMGPCQGRFCIPILISYVGRRLGVPPEKLAYPTVRPPLEPVPARVFLQVRGREI</sequence>
<dbReference type="Pfam" id="PF17806">
    <property type="entry name" value="SO_alpha_A3"/>
    <property type="match status" value="1"/>
</dbReference>
<accession>A0A7L9FI87</accession>
<feature type="domain" description="SoxA A3" evidence="2">
    <location>
        <begin position="11"/>
        <end position="88"/>
    </location>
</feature>
<dbReference type="PANTHER" id="PTHR42949:SF3">
    <property type="entry name" value="ANAEROBIC GLYCEROL-3-PHOSPHATE DEHYDROGENASE SUBUNIT B"/>
    <property type="match status" value="1"/>
</dbReference>
<dbReference type="InterPro" id="IPR051691">
    <property type="entry name" value="Metab_Enz_Cyan_OpOx_G3PDH"/>
</dbReference>
<gene>
    <name evidence="3" type="ORF">IG193_02860</name>
</gene>
<dbReference type="InterPro" id="IPR041854">
    <property type="entry name" value="BFD-like_2Fe2S-bd_dom_sf"/>
</dbReference>
<evidence type="ECO:0000313" key="3">
    <source>
        <dbReference type="EMBL" id="QOJ79417.1"/>
    </source>
</evidence>
<keyword evidence="1" id="KW-0560">Oxidoreductase</keyword>
<dbReference type="GeneID" id="59148802"/>